<evidence type="ECO:0000313" key="2">
    <source>
        <dbReference type="Proteomes" id="UP000580250"/>
    </source>
</evidence>
<organism evidence="1 2">
    <name type="scientific">Meloidogyne enterolobii</name>
    <name type="common">Root-knot nematode worm</name>
    <name type="synonym">Meloidogyne mayaguensis</name>
    <dbReference type="NCBI Taxonomy" id="390850"/>
    <lineage>
        <taxon>Eukaryota</taxon>
        <taxon>Metazoa</taxon>
        <taxon>Ecdysozoa</taxon>
        <taxon>Nematoda</taxon>
        <taxon>Chromadorea</taxon>
        <taxon>Rhabditida</taxon>
        <taxon>Tylenchina</taxon>
        <taxon>Tylenchomorpha</taxon>
        <taxon>Tylenchoidea</taxon>
        <taxon>Meloidogynidae</taxon>
        <taxon>Meloidogyninae</taxon>
        <taxon>Meloidogyne</taxon>
    </lineage>
</organism>
<sequence length="115" mass="14323">MKIKQTFFKEFYTTYMDYWRVYYFNDVDTYDDKYQIQNSYQYLKEKFRSLHAKMERFKQMEKGGINDNIWASLIDLLEKLSKVRKGYLMNEIFEFLIKMGGFDYDYNQRLELQIN</sequence>
<comment type="caution">
    <text evidence="1">The sequence shown here is derived from an EMBL/GenBank/DDBJ whole genome shotgun (WGS) entry which is preliminary data.</text>
</comment>
<proteinExistence type="predicted"/>
<protein>
    <submittedName>
        <fullName evidence="1">Uncharacterized protein</fullName>
    </submittedName>
</protein>
<reference evidence="1 2" key="1">
    <citation type="submission" date="2020-08" db="EMBL/GenBank/DDBJ databases">
        <authorList>
            <person name="Koutsovoulos G."/>
            <person name="Danchin GJ E."/>
        </authorList>
    </citation>
    <scope>NUCLEOTIDE SEQUENCE [LARGE SCALE GENOMIC DNA]</scope>
</reference>
<gene>
    <name evidence="1" type="ORF">MENT_LOCUS19266</name>
</gene>
<dbReference type="EMBL" id="CAJEWN010000134">
    <property type="protein sequence ID" value="CAD2167947.1"/>
    <property type="molecule type" value="Genomic_DNA"/>
</dbReference>
<dbReference type="Proteomes" id="UP000580250">
    <property type="component" value="Unassembled WGS sequence"/>
</dbReference>
<dbReference type="AlphaFoldDB" id="A0A6V7UZB7"/>
<name>A0A6V7UZB7_MELEN</name>
<accession>A0A6V7UZB7</accession>
<evidence type="ECO:0000313" key="1">
    <source>
        <dbReference type="EMBL" id="CAD2167947.1"/>
    </source>
</evidence>